<dbReference type="AlphaFoldDB" id="A0A1J0WFZ8"/>
<dbReference type="Pfam" id="PF07992">
    <property type="entry name" value="Pyr_redox_2"/>
    <property type="match status" value="1"/>
</dbReference>
<accession>A0A1J0WFZ8</accession>
<keyword evidence="7" id="KW-0560">Oxidoreductase</keyword>
<dbReference type="InterPro" id="IPR023753">
    <property type="entry name" value="FAD/NAD-binding_dom"/>
</dbReference>
<dbReference type="Pfam" id="PF00724">
    <property type="entry name" value="Oxidored_FMN"/>
    <property type="match status" value="1"/>
</dbReference>
<dbReference type="Proteomes" id="UP000181897">
    <property type="component" value="Chromosome"/>
</dbReference>
<comment type="cofactor">
    <cofactor evidence="2">
        <name>[4Fe-4S] cluster</name>
        <dbReference type="ChEBI" id="CHEBI:49883"/>
    </cofactor>
</comment>
<keyword evidence="13" id="KW-1185">Reference proteome</keyword>
<keyword evidence="4" id="KW-0285">Flavoprotein</keyword>
<evidence type="ECO:0000256" key="9">
    <source>
        <dbReference type="ARBA" id="ARBA00023014"/>
    </source>
</evidence>
<evidence type="ECO:0000256" key="4">
    <source>
        <dbReference type="ARBA" id="ARBA00022630"/>
    </source>
</evidence>
<gene>
    <name evidence="12" type="ORF">BOO69_07220</name>
</gene>
<evidence type="ECO:0000256" key="5">
    <source>
        <dbReference type="ARBA" id="ARBA00022643"/>
    </source>
</evidence>
<keyword evidence="6" id="KW-0479">Metal-binding</keyword>
<evidence type="ECO:0000256" key="3">
    <source>
        <dbReference type="ARBA" id="ARBA00011048"/>
    </source>
</evidence>
<dbReference type="GO" id="GO:0046872">
    <property type="term" value="F:metal ion binding"/>
    <property type="evidence" value="ECO:0007669"/>
    <property type="project" value="UniProtKB-KW"/>
</dbReference>
<dbReference type="Gene3D" id="3.40.50.720">
    <property type="entry name" value="NAD(P)-binding Rossmann-like Domain"/>
    <property type="match status" value="1"/>
</dbReference>
<keyword evidence="8" id="KW-0408">Iron</keyword>
<dbReference type="RefSeq" id="WP_071971562.1">
    <property type="nucleotide sequence ID" value="NZ_CP018076.1"/>
</dbReference>
<evidence type="ECO:0000313" key="12">
    <source>
        <dbReference type="EMBL" id="APE43227.1"/>
    </source>
</evidence>
<evidence type="ECO:0000256" key="8">
    <source>
        <dbReference type="ARBA" id="ARBA00023004"/>
    </source>
</evidence>
<dbReference type="SUPFAM" id="SSF51905">
    <property type="entry name" value="FAD/NAD(P)-binding domain"/>
    <property type="match status" value="1"/>
</dbReference>
<keyword evidence="9" id="KW-0411">Iron-sulfur</keyword>
<comment type="cofactor">
    <cofactor evidence="1">
        <name>FMN</name>
        <dbReference type="ChEBI" id="CHEBI:58210"/>
    </cofactor>
</comment>
<evidence type="ECO:0000256" key="2">
    <source>
        <dbReference type="ARBA" id="ARBA00001966"/>
    </source>
</evidence>
<dbReference type="Gene3D" id="3.20.20.70">
    <property type="entry name" value="Aldolase class I"/>
    <property type="match status" value="1"/>
</dbReference>
<evidence type="ECO:0000259" key="11">
    <source>
        <dbReference type="Pfam" id="PF07992"/>
    </source>
</evidence>
<dbReference type="PANTHER" id="PTHR42917:SF2">
    <property type="entry name" value="2,4-DIENOYL-COA REDUCTASE [(2E)-ENOYL-COA-PRODUCING]"/>
    <property type="match status" value="1"/>
</dbReference>
<dbReference type="InterPro" id="IPR036188">
    <property type="entry name" value="FAD/NAD-bd_sf"/>
</dbReference>
<protein>
    <submittedName>
        <fullName evidence="12">NADH:flavin oxidoreductase</fullName>
    </submittedName>
</protein>
<dbReference type="SUPFAM" id="SSF51971">
    <property type="entry name" value="Nucleotide-binding domain"/>
    <property type="match status" value="1"/>
</dbReference>
<evidence type="ECO:0000259" key="10">
    <source>
        <dbReference type="Pfam" id="PF00724"/>
    </source>
</evidence>
<comment type="similarity">
    <text evidence="3">In the N-terminal section; belongs to the NADH:flavin oxidoreductase/NADH oxidase family.</text>
</comment>
<keyword evidence="5" id="KW-0288">FMN</keyword>
<evidence type="ECO:0000313" key="13">
    <source>
        <dbReference type="Proteomes" id="UP000181897"/>
    </source>
</evidence>
<name>A0A1J0WFZ8_9RHOB</name>
<evidence type="ECO:0000256" key="1">
    <source>
        <dbReference type="ARBA" id="ARBA00001917"/>
    </source>
</evidence>
<dbReference type="GO" id="GO:0010181">
    <property type="term" value="F:FMN binding"/>
    <property type="evidence" value="ECO:0007669"/>
    <property type="project" value="InterPro"/>
</dbReference>
<dbReference type="KEGG" id="suam:BOO69_07220"/>
<evidence type="ECO:0000256" key="7">
    <source>
        <dbReference type="ARBA" id="ARBA00023002"/>
    </source>
</evidence>
<organism evidence="12 13">
    <name type="scientific">Sulfitobacter alexandrii</name>
    <dbReference type="NCBI Taxonomy" id="1917485"/>
    <lineage>
        <taxon>Bacteria</taxon>
        <taxon>Pseudomonadati</taxon>
        <taxon>Pseudomonadota</taxon>
        <taxon>Alphaproteobacteria</taxon>
        <taxon>Rhodobacterales</taxon>
        <taxon>Roseobacteraceae</taxon>
        <taxon>Sulfitobacter</taxon>
    </lineage>
</organism>
<dbReference type="STRING" id="1917485.BOO69_07220"/>
<dbReference type="OrthoDB" id="9784632at2"/>
<dbReference type="GO" id="GO:0016491">
    <property type="term" value="F:oxidoreductase activity"/>
    <property type="evidence" value="ECO:0007669"/>
    <property type="project" value="UniProtKB-KW"/>
</dbReference>
<dbReference type="PANTHER" id="PTHR42917">
    <property type="entry name" value="2,4-DIENOYL-COA REDUCTASE"/>
    <property type="match status" value="1"/>
</dbReference>
<dbReference type="InterPro" id="IPR051793">
    <property type="entry name" value="NADH:flavin_oxidoreductase"/>
</dbReference>
<dbReference type="EMBL" id="CP018076">
    <property type="protein sequence ID" value="APE43227.1"/>
    <property type="molecule type" value="Genomic_DNA"/>
</dbReference>
<evidence type="ECO:0000256" key="6">
    <source>
        <dbReference type="ARBA" id="ARBA00022723"/>
    </source>
</evidence>
<feature type="domain" description="FAD/NAD(P)-binding" evidence="11">
    <location>
        <begin position="382"/>
        <end position="618"/>
    </location>
</feature>
<feature type="domain" description="NADH:flavin oxidoreductase/NADH oxidase N-terminal" evidence="10">
    <location>
        <begin position="9"/>
        <end position="331"/>
    </location>
</feature>
<dbReference type="Gene3D" id="3.50.50.60">
    <property type="entry name" value="FAD/NAD(P)-binding domain"/>
    <property type="match status" value="1"/>
</dbReference>
<dbReference type="InterPro" id="IPR013785">
    <property type="entry name" value="Aldolase_TIM"/>
</dbReference>
<reference evidence="12 13" key="1">
    <citation type="submission" date="2016-11" db="EMBL/GenBank/DDBJ databases">
        <title>Complete genome sequence of Sulfitobacter sp. AM1-D1, a toxic bacteria associated with marine dinoflagellate Alexandrium minutum in East China Sea.</title>
        <authorList>
            <person name="Yang Q."/>
            <person name="Zhang X."/>
            <person name="Tian X."/>
        </authorList>
    </citation>
    <scope>NUCLEOTIDE SEQUENCE [LARGE SCALE GENOMIC DNA]</scope>
    <source>
        <strain evidence="12 13">AM1-D1</strain>
    </source>
</reference>
<dbReference type="SUPFAM" id="SSF51395">
    <property type="entry name" value="FMN-linked oxidoreductases"/>
    <property type="match status" value="1"/>
</dbReference>
<sequence length="674" mass="73454">MRDSRHDILFEPLRLGPVTAPNRFYQVPHCTGMGWRRPRSLAAMRGVKAEGGWGVVNTEYCSIHPTSDNDYYAYCALWDDSDIRAHRLMTDAVHAHGALAGVELWAGGGMIVNHATRLPPMGLRSLPQTDDGEVQPGQTRPMDLTDIADLRRWHRDAALRAVEAGFDIVYVYATHGYLLSQFLDARTNTRTDAYGGPLENRVRLVRELIEDTREALSGRAAVACRFSVGLEDAESYDAFGLLADLPDLWDLTVPDYDIEMSNSRFVRQGALTESVARAKALTDRPVVAVGRFTDPDMMAQVIRSGAQDMIGAARPSIADPFLPLKIREGRSADIRECIGCNICYAHDSQGVPIRCTQNPTMGDEWRLGWHPERLAAAPSAARVLVVGGGPAGLEAARVLGARGHEVMLAEARRVMGGRVTRESALPGLSEWARVRDWRLGQIAKMDNVTLYPESRIGPDDLPAMSVDHLIVATGAHWADDTVGRNNPYGLHEMDRDMIVSADDVLAGHMVEAEHIAIYDDDHYYHGSVLALALRRAGHDVMLVTPAGRVCEWGTFTQEQYASTAALIAAGVRIVTNRVMTQAAGGAARLACPFGGADITLACDAVLPLTRRIPDRTLYDAVRATDHGLQSISLIGDAEAPGLIAAAVYSGHRAGMELGETVDLAARYGRRETSV</sequence>
<dbReference type="InterPro" id="IPR001155">
    <property type="entry name" value="OxRdtase_FMN_N"/>
</dbReference>
<dbReference type="GO" id="GO:0051536">
    <property type="term" value="F:iron-sulfur cluster binding"/>
    <property type="evidence" value="ECO:0007669"/>
    <property type="project" value="UniProtKB-KW"/>
</dbReference>
<proteinExistence type="inferred from homology"/>